<keyword evidence="3" id="KW-1185">Reference proteome</keyword>
<protein>
    <recommendedName>
        <fullName evidence="4">Alpha/beta hydrolase family protein DUF2235</fullName>
    </recommendedName>
</protein>
<evidence type="ECO:0008006" key="4">
    <source>
        <dbReference type="Google" id="ProtNLM"/>
    </source>
</evidence>
<feature type="region of interest" description="Disordered" evidence="1">
    <location>
        <begin position="410"/>
        <end position="438"/>
    </location>
</feature>
<proteinExistence type="predicted"/>
<organism evidence="2 3">
    <name type="scientific">Hydrogenophaga bisanensis</name>
    <dbReference type="NCBI Taxonomy" id="439611"/>
    <lineage>
        <taxon>Bacteria</taxon>
        <taxon>Pseudomonadati</taxon>
        <taxon>Pseudomonadota</taxon>
        <taxon>Betaproteobacteria</taxon>
        <taxon>Burkholderiales</taxon>
        <taxon>Comamonadaceae</taxon>
        <taxon>Hydrogenophaga</taxon>
    </lineage>
</organism>
<evidence type="ECO:0000313" key="3">
    <source>
        <dbReference type="Proteomes" id="UP001596495"/>
    </source>
</evidence>
<reference evidence="3" key="1">
    <citation type="journal article" date="2019" name="Int. J. Syst. Evol. Microbiol.">
        <title>The Global Catalogue of Microorganisms (GCM) 10K type strain sequencing project: providing services to taxonomists for standard genome sequencing and annotation.</title>
        <authorList>
            <consortium name="The Broad Institute Genomics Platform"/>
            <consortium name="The Broad Institute Genome Sequencing Center for Infectious Disease"/>
            <person name="Wu L."/>
            <person name="Ma J."/>
        </authorList>
    </citation>
    <scope>NUCLEOTIDE SEQUENCE [LARGE SCALE GENOMIC DNA]</scope>
    <source>
        <strain evidence="3">CCUG 54518</strain>
    </source>
</reference>
<accession>A0ABW2RB48</accession>
<dbReference type="Proteomes" id="UP001596495">
    <property type="component" value="Unassembled WGS sequence"/>
</dbReference>
<name>A0ABW2RB48_9BURK</name>
<comment type="caution">
    <text evidence="2">The sequence shown here is derived from an EMBL/GenBank/DDBJ whole genome shotgun (WGS) entry which is preliminary data.</text>
</comment>
<gene>
    <name evidence="2" type="ORF">ACFQNJ_12550</name>
</gene>
<sequence>MGTSVVRELTAEERARMPEARQEMERAGAAACATKFTFLAAFDGTNNDENNLKLSGTKLSTNVSQLRTQARVANSDSLKSGYYPGVGTGGDQGGLVNAAVLPTPAIQAAAENAYGEFRLAALDHLRQNPDATTADIGAATTGFSRGGAAAIRFAQLVHERGLTDSDGQVIAPPGSVPISGMALIDPVARFVDAPMHIPPNVRGPVLSVIADHETRTDFRPLYHVDDPRVSLVHHPGNHVGNGGGHDPHGTAASVLEGVTGYFQQRGIAIADVPPGRRHDPNAPQLLYTEVWQTARNGDVLENEDGSKNAVWRHDPPAAGRIGVKPQVPPSHEAWLEKARQELGPRLQAAGFSPEMCERIITGCVCQAAGHHPAGTEAPRFLLGKDQQRLGVLHPPGVLQEMLLDEVLQDHSPTAPAVPSPERTATPLHQPADAQTMTR</sequence>
<dbReference type="SUPFAM" id="SSF53474">
    <property type="entry name" value="alpha/beta-Hydrolases"/>
    <property type="match status" value="1"/>
</dbReference>
<dbReference type="RefSeq" id="WP_382257855.1">
    <property type="nucleotide sequence ID" value="NZ_JBHTBX010000007.1"/>
</dbReference>
<evidence type="ECO:0000313" key="2">
    <source>
        <dbReference type="EMBL" id="MFC7435337.1"/>
    </source>
</evidence>
<dbReference type="EMBL" id="JBHTBX010000007">
    <property type="protein sequence ID" value="MFC7435337.1"/>
    <property type="molecule type" value="Genomic_DNA"/>
</dbReference>
<dbReference type="InterPro" id="IPR029058">
    <property type="entry name" value="AB_hydrolase_fold"/>
</dbReference>
<evidence type="ECO:0000256" key="1">
    <source>
        <dbReference type="SAM" id="MobiDB-lite"/>
    </source>
</evidence>